<name>A0A9N9S7X1_9DIPT</name>
<dbReference type="Gene3D" id="3.40.50.1220">
    <property type="entry name" value="TPP-binding domain"/>
    <property type="match status" value="1"/>
</dbReference>
<dbReference type="OrthoDB" id="424302at2759"/>
<dbReference type="Proteomes" id="UP001153620">
    <property type="component" value="Chromosome 4"/>
</dbReference>
<evidence type="ECO:0000256" key="3">
    <source>
        <dbReference type="PROSITE-ProRule" id="PRU00236"/>
    </source>
</evidence>
<dbReference type="EMBL" id="OU895880">
    <property type="protein sequence ID" value="CAG9811990.1"/>
    <property type="molecule type" value="Genomic_DNA"/>
</dbReference>
<feature type="binding site" evidence="3">
    <location>
        <position position="156"/>
    </location>
    <ligand>
        <name>Zn(2+)</name>
        <dbReference type="ChEBI" id="CHEBI:29105"/>
    </ligand>
</feature>
<keyword evidence="3" id="KW-0862">Zinc</keyword>
<evidence type="ECO:0000313" key="6">
    <source>
        <dbReference type="Proteomes" id="UP001153620"/>
    </source>
</evidence>
<dbReference type="PROSITE" id="PS50305">
    <property type="entry name" value="SIRTUIN"/>
    <property type="match status" value="1"/>
</dbReference>
<gene>
    <name evidence="5" type="ORF">CHIRRI_LOCUS14797</name>
</gene>
<reference evidence="5" key="1">
    <citation type="submission" date="2022-01" db="EMBL/GenBank/DDBJ databases">
        <authorList>
            <person name="King R."/>
        </authorList>
    </citation>
    <scope>NUCLEOTIDE SEQUENCE</scope>
</reference>
<organism evidence="5 6">
    <name type="scientific">Chironomus riparius</name>
    <dbReference type="NCBI Taxonomy" id="315576"/>
    <lineage>
        <taxon>Eukaryota</taxon>
        <taxon>Metazoa</taxon>
        <taxon>Ecdysozoa</taxon>
        <taxon>Arthropoda</taxon>
        <taxon>Hexapoda</taxon>
        <taxon>Insecta</taxon>
        <taxon>Pterygota</taxon>
        <taxon>Neoptera</taxon>
        <taxon>Endopterygota</taxon>
        <taxon>Diptera</taxon>
        <taxon>Nematocera</taxon>
        <taxon>Chironomoidea</taxon>
        <taxon>Chironomidae</taxon>
        <taxon>Chironominae</taxon>
        <taxon>Chironomus</taxon>
    </lineage>
</organism>
<protein>
    <recommendedName>
        <fullName evidence="4">Deacetylase sirtuin-type domain-containing protein</fullName>
    </recommendedName>
</protein>
<reference evidence="5" key="2">
    <citation type="submission" date="2022-10" db="EMBL/GenBank/DDBJ databases">
        <authorList>
            <consortium name="ENA_rothamsted_submissions"/>
            <consortium name="culmorum"/>
            <person name="King R."/>
        </authorList>
    </citation>
    <scope>NUCLEOTIDE SEQUENCE</scope>
</reference>
<dbReference type="PANTHER" id="PTHR11085">
    <property type="entry name" value="NAD-DEPENDENT PROTEIN DEACYLASE SIRTUIN-5, MITOCHONDRIAL-RELATED"/>
    <property type="match status" value="1"/>
</dbReference>
<dbReference type="SUPFAM" id="SSF52467">
    <property type="entry name" value="DHS-like NAD/FAD-binding domain"/>
    <property type="match status" value="1"/>
</dbReference>
<dbReference type="GO" id="GO:0005759">
    <property type="term" value="C:mitochondrial matrix"/>
    <property type="evidence" value="ECO:0007669"/>
    <property type="project" value="TreeGrafter"/>
</dbReference>
<dbReference type="AlphaFoldDB" id="A0A9N9S7X1"/>
<keyword evidence="1" id="KW-0808">Transferase</keyword>
<evidence type="ECO:0000256" key="2">
    <source>
        <dbReference type="ARBA" id="ARBA00023027"/>
    </source>
</evidence>
<evidence type="ECO:0000256" key="1">
    <source>
        <dbReference type="ARBA" id="ARBA00022679"/>
    </source>
</evidence>
<dbReference type="PANTHER" id="PTHR11085:SF10">
    <property type="entry name" value="NAD-DEPENDENT PROTEIN DEACYLASE SIRTUIN-5, MITOCHONDRIAL-RELATED"/>
    <property type="match status" value="1"/>
</dbReference>
<feature type="binding site" evidence="3">
    <location>
        <position position="218"/>
    </location>
    <ligand>
        <name>Zn(2+)</name>
        <dbReference type="ChEBI" id="CHEBI:29105"/>
    </ligand>
</feature>
<accession>A0A9N9S7X1</accession>
<dbReference type="InterPro" id="IPR026590">
    <property type="entry name" value="Ssirtuin_cat_dom"/>
</dbReference>
<sequence length="309" mass="34954">MNSINILKNSSRKYATQFFVPKHQLVKAEDVEAIQRFLFDKPKVLVVTGAGISTESGIPDYRSEGVGLYQRSNHKPVQYPEFIRSHELRKRYWARNFIGWPKFSSVEPNLTHIKLAEMEKDSKVLHVVTQNVDNLHAKAGSKAVTELHGNGYKVICIGHNGKDRCGYSIPRHDFQQILESFNQELRDKADTFKAQSFRPDGDVEISNEDIKKFYLPQCPQCLGDLKPNIVFFGDNIPMTRIEEVVRLIINSDGILVLGSSLQVFSGYRIILQAKELGLPVAIVNIGTTRADHLADLKISVKCSDIMKEL</sequence>
<evidence type="ECO:0000313" key="5">
    <source>
        <dbReference type="EMBL" id="CAG9811990.1"/>
    </source>
</evidence>
<dbReference type="InterPro" id="IPR003000">
    <property type="entry name" value="Sirtuin"/>
</dbReference>
<dbReference type="Gene3D" id="3.30.1600.10">
    <property type="entry name" value="SIR2/SIRT2 'Small Domain"/>
    <property type="match status" value="1"/>
</dbReference>
<feature type="active site" description="Proton acceptor" evidence="3">
    <location>
        <position position="148"/>
    </location>
</feature>
<dbReference type="GO" id="GO:0017136">
    <property type="term" value="F:histone deacetylase activity, NAD-dependent"/>
    <property type="evidence" value="ECO:0007669"/>
    <property type="project" value="TreeGrafter"/>
</dbReference>
<dbReference type="GO" id="GO:0070403">
    <property type="term" value="F:NAD+ binding"/>
    <property type="evidence" value="ECO:0007669"/>
    <property type="project" value="InterPro"/>
</dbReference>
<keyword evidence="3" id="KW-0479">Metal-binding</keyword>
<feature type="binding site" evidence="3">
    <location>
        <position position="221"/>
    </location>
    <ligand>
        <name>Zn(2+)</name>
        <dbReference type="ChEBI" id="CHEBI:29105"/>
    </ligand>
</feature>
<feature type="binding site" evidence="3">
    <location>
        <position position="165"/>
    </location>
    <ligand>
        <name>Zn(2+)</name>
        <dbReference type="ChEBI" id="CHEBI:29105"/>
    </ligand>
</feature>
<dbReference type="GO" id="GO:0046872">
    <property type="term" value="F:metal ion binding"/>
    <property type="evidence" value="ECO:0007669"/>
    <property type="project" value="UniProtKB-KW"/>
</dbReference>
<dbReference type="InterPro" id="IPR050134">
    <property type="entry name" value="NAD-dep_sirtuin_deacylases"/>
</dbReference>
<dbReference type="Pfam" id="PF02146">
    <property type="entry name" value="SIR2"/>
    <property type="match status" value="1"/>
</dbReference>
<proteinExistence type="predicted"/>
<evidence type="ECO:0000259" key="4">
    <source>
        <dbReference type="PROSITE" id="PS50305"/>
    </source>
</evidence>
<feature type="domain" description="Deacetylase sirtuin-type" evidence="4">
    <location>
        <begin position="21"/>
        <end position="309"/>
    </location>
</feature>
<keyword evidence="6" id="KW-1185">Reference proteome</keyword>
<keyword evidence="2" id="KW-0520">NAD</keyword>
<dbReference type="InterPro" id="IPR026591">
    <property type="entry name" value="Sirtuin_cat_small_dom_sf"/>
</dbReference>
<dbReference type="InterPro" id="IPR029035">
    <property type="entry name" value="DHS-like_NAD/FAD-binding_dom"/>
</dbReference>